<organism evidence="1">
    <name type="scientific">Arundo donax</name>
    <name type="common">Giant reed</name>
    <name type="synonym">Donax arundinaceus</name>
    <dbReference type="NCBI Taxonomy" id="35708"/>
    <lineage>
        <taxon>Eukaryota</taxon>
        <taxon>Viridiplantae</taxon>
        <taxon>Streptophyta</taxon>
        <taxon>Embryophyta</taxon>
        <taxon>Tracheophyta</taxon>
        <taxon>Spermatophyta</taxon>
        <taxon>Magnoliopsida</taxon>
        <taxon>Liliopsida</taxon>
        <taxon>Poales</taxon>
        <taxon>Poaceae</taxon>
        <taxon>PACMAD clade</taxon>
        <taxon>Arundinoideae</taxon>
        <taxon>Arundineae</taxon>
        <taxon>Arundo</taxon>
    </lineage>
</organism>
<name>A0A0A9GVE1_ARUDO</name>
<evidence type="ECO:0000313" key="1">
    <source>
        <dbReference type="EMBL" id="JAE26526.1"/>
    </source>
</evidence>
<proteinExistence type="predicted"/>
<sequence length="33" mass="3893">MASFRQNSHLLILLRQLQFPRNRYQSVSASCDL</sequence>
<accession>A0A0A9GVE1</accession>
<protein>
    <submittedName>
        <fullName evidence="1">Uncharacterized protein</fullName>
    </submittedName>
</protein>
<dbReference type="AlphaFoldDB" id="A0A0A9GVE1"/>
<dbReference type="EMBL" id="GBRH01171370">
    <property type="protein sequence ID" value="JAE26526.1"/>
    <property type="molecule type" value="Transcribed_RNA"/>
</dbReference>
<reference evidence="1" key="1">
    <citation type="submission" date="2014-09" db="EMBL/GenBank/DDBJ databases">
        <authorList>
            <person name="Magalhaes I.L.F."/>
            <person name="Oliveira U."/>
            <person name="Santos F.R."/>
            <person name="Vidigal T.H.D.A."/>
            <person name="Brescovit A.D."/>
            <person name="Santos A.J."/>
        </authorList>
    </citation>
    <scope>NUCLEOTIDE SEQUENCE</scope>
    <source>
        <tissue evidence="1">Shoot tissue taken approximately 20 cm above the soil surface</tissue>
    </source>
</reference>
<reference evidence="1" key="2">
    <citation type="journal article" date="2015" name="Data Brief">
        <title>Shoot transcriptome of the giant reed, Arundo donax.</title>
        <authorList>
            <person name="Barrero R.A."/>
            <person name="Guerrero F.D."/>
            <person name="Moolhuijzen P."/>
            <person name="Goolsby J.A."/>
            <person name="Tidwell J."/>
            <person name="Bellgard S.E."/>
            <person name="Bellgard M.I."/>
        </authorList>
    </citation>
    <scope>NUCLEOTIDE SEQUENCE</scope>
    <source>
        <tissue evidence="1">Shoot tissue taken approximately 20 cm above the soil surface</tissue>
    </source>
</reference>